<evidence type="ECO:0000259" key="3">
    <source>
        <dbReference type="Pfam" id="PF00685"/>
    </source>
</evidence>
<feature type="domain" description="Sulfotransferase" evidence="3">
    <location>
        <begin position="27"/>
        <end position="93"/>
    </location>
</feature>
<evidence type="ECO:0000313" key="4">
    <source>
        <dbReference type="EMBL" id="KAJ8308325.1"/>
    </source>
</evidence>
<dbReference type="Gene3D" id="3.40.50.300">
    <property type="entry name" value="P-loop containing nucleotide triphosphate hydrolases"/>
    <property type="match status" value="1"/>
</dbReference>
<dbReference type="Proteomes" id="UP001217089">
    <property type="component" value="Unassembled WGS sequence"/>
</dbReference>
<evidence type="ECO:0000313" key="5">
    <source>
        <dbReference type="Proteomes" id="UP001217089"/>
    </source>
</evidence>
<dbReference type="InterPro" id="IPR000863">
    <property type="entry name" value="Sulfotransferase_dom"/>
</dbReference>
<comment type="similarity">
    <text evidence="1">Belongs to the sulfotransferase 1 family.</text>
</comment>
<keyword evidence="2" id="KW-0808">Transferase</keyword>
<gene>
    <name evidence="4" type="ORF">KUTeg_013199</name>
</gene>
<dbReference type="SUPFAM" id="SSF52540">
    <property type="entry name" value="P-loop containing nucleoside triphosphate hydrolases"/>
    <property type="match status" value="1"/>
</dbReference>
<dbReference type="Pfam" id="PF00685">
    <property type="entry name" value="Sulfotransfer_1"/>
    <property type="match status" value="2"/>
</dbReference>
<comment type="caution">
    <text evidence="4">The sequence shown here is derived from an EMBL/GenBank/DDBJ whole genome shotgun (WGS) entry which is preliminary data.</text>
</comment>
<name>A0ABQ9EY58_TEGGR</name>
<accession>A0ABQ9EY58</accession>
<protein>
    <recommendedName>
        <fullName evidence="3">Sulfotransferase domain-containing protein</fullName>
    </recommendedName>
</protein>
<proteinExistence type="inferred from homology"/>
<dbReference type="PANTHER" id="PTHR11783">
    <property type="entry name" value="SULFOTRANSFERASE SULT"/>
    <property type="match status" value="1"/>
</dbReference>
<dbReference type="InterPro" id="IPR027417">
    <property type="entry name" value="P-loop_NTPase"/>
</dbReference>
<keyword evidence="5" id="KW-1185">Reference proteome</keyword>
<organism evidence="4 5">
    <name type="scientific">Tegillarca granosa</name>
    <name type="common">Malaysian cockle</name>
    <name type="synonym">Anadara granosa</name>
    <dbReference type="NCBI Taxonomy" id="220873"/>
    <lineage>
        <taxon>Eukaryota</taxon>
        <taxon>Metazoa</taxon>
        <taxon>Spiralia</taxon>
        <taxon>Lophotrochozoa</taxon>
        <taxon>Mollusca</taxon>
        <taxon>Bivalvia</taxon>
        <taxon>Autobranchia</taxon>
        <taxon>Pteriomorphia</taxon>
        <taxon>Arcoida</taxon>
        <taxon>Arcoidea</taxon>
        <taxon>Arcidae</taxon>
        <taxon>Tegillarca</taxon>
    </lineage>
</organism>
<evidence type="ECO:0000256" key="2">
    <source>
        <dbReference type="ARBA" id="ARBA00022679"/>
    </source>
</evidence>
<reference evidence="4 5" key="1">
    <citation type="submission" date="2022-12" db="EMBL/GenBank/DDBJ databases">
        <title>Chromosome-level genome of Tegillarca granosa.</title>
        <authorList>
            <person name="Kim J."/>
        </authorList>
    </citation>
    <scope>NUCLEOTIDE SEQUENCE [LARGE SCALE GENOMIC DNA]</scope>
    <source>
        <strain evidence="4">Teg-2019</strain>
        <tissue evidence="4">Adductor muscle</tissue>
    </source>
</reference>
<dbReference type="EMBL" id="JARBDR010000657">
    <property type="protein sequence ID" value="KAJ8308325.1"/>
    <property type="molecule type" value="Genomic_DNA"/>
</dbReference>
<sequence>MLVRESADYQRDRKTPTLLEFQSQDYFDKMASPRILSTHLRFHHIPDDMKKRKCKIIYIQRNPKDVAVSFRHYIKSEVDVDIPWDDYVNAFVNADEGNFFTVFGQIFLLDIVFSFLQKRPYSTRDIQQLSYRKTFFLIKKNHILSAFVLNKLLYNIQIIQSLEITDLLMTKCLNPFDEITRMAKFLGVSTDREFINEVVKKTQFTDMKNAKLEFVSQTDVLQRRKEYYRKGVLKFAINPVLLYDIPRLDSKFIGDISLIF</sequence>
<feature type="domain" description="Sulfotransferase" evidence="3">
    <location>
        <begin position="174"/>
        <end position="232"/>
    </location>
</feature>
<evidence type="ECO:0000256" key="1">
    <source>
        <dbReference type="ARBA" id="ARBA00005771"/>
    </source>
</evidence>